<dbReference type="STRING" id="1555241.A0A4P9XAQ4"/>
<evidence type="ECO:0000313" key="1">
    <source>
        <dbReference type="EMBL" id="RKP02415.1"/>
    </source>
</evidence>
<sequence>MTDFVNTYGDEVAEAERVLAEAHVAQHTLFRNIGTSSVVYYVPIAPSAVLAQCEICQGDTLHLINLEDVATLSIVVLPSMERMAIEYAYDTLVSEVTAALEQRSAPPSVTYALYHSKLSHWLVPDRSLMAYRFAPDTVLEWRPKSPEILIRVELEEQQQKIAFKVLSSQTVADLLELVLFQMGNRSLKPQVSNGVYGLWSSRHGRWMTNSAVLAEVPDLHNDTLVYRVHWQSIQVKWFYGNDDPLTVLADQGMTVAGLRHLCCQLRHTAWHASYNLYTRWLAPLDPDQSIWTLASDIGGTDNFWFRDTPQPLTITCSDNSHAQTVPWSYGIPLRLTLPFICRRLGV</sequence>
<keyword evidence="2" id="KW-1185">Reference proteome</keyword>
<accession>A0A4P9XAQ4</accession>
<dbReference type="AlphaFoldDB" id="A0A4P9XAQ4"/>
<organism evidence="1 2">
    <name type="scientific">Caulochytrium protostelioides</name>
    <dbReference type="NCBI Taxonomy" id="1555241"/>
    <lineage>
        <taxon>Eukaryota</taxon>
        <taxon>Fungi</taxon>
        <taxon>Fungi incertae sedis</taxon>
        <taxon>Chytridiomycota</taxon>
        <taxon>Chytridiomycota incertae sedis</taxon>
        <taxon>Chytridiomycetes</taxon>
        <taxon>Caulochytriales</taxon>
        <taxon>Caulochytriaceae</taxon>
        <taxon>Caulochytrium</taxon>
    </lineage>
</organism>
<proteinExistence type="predicted"/>
<protein>
    <submittedName>
        <fullName evidence="1">Uncharacterized protein</fullName>
    </submittedName>
</protein>
<gene>
    <name evidence="1" type="ORF">CXG81DRAFT_10820</name>
</gene>
<dbReference type="Proteomes" id="UP000274922">
    <property type="component" value="Unassembled WGS sequence"/>
</dbReference>
<name>A0A4P9XAQ4_9FUNG</name>
<feature type="non-terminal residue" evidence="1">
    <location>
        <position position="346"/>
    </location>
</feature>
<evidence type="ECO:0000313" key="2">
    <source>
        <dbReference type="Proteomes" id="UP000274922"/>
    </source>
</evidence>
<reference evidence="2" key="1">
    <citation type="journal article" date="2018" name="Nat. Microbiol.">
        <title>Leveraging single-cell genomics to expand the fungal tree of life.</title>
        <authorList>
            <person name="Ahrendt S.R."/>
            <person name="Quandt C.A."/>
            <person name="Ciobanu D."/>
            <person name="Clum A."/>
            <person name="Salamov A."/>
            <person name="Andreopoulos B."/>
            <person name="Cheng J.F."/>
            <person name="Woyke T."/>
            <person name="Pelin A."/>
            <person name="Henrissat B."/>
            <person name="Reynolds N.K."/>
            <person name="Benny G.L."/>
            <person name="Smith M.E."/>
            <person name="James T.Y."/>
            <person name="Grigoriev I.V."/>
        </authorList>
    </citation>
    <scope>NUCLEOTIDE SEQUENCE [LARGE SCALE GENOMIC DNA]</scope>
    <source>
        <strain evidence="2">ATCC 52028</strain>
    </source>
</reference>
<dbReference type="EMBL" id="ML014144">
    <property type="protein sequence ID" value="RKP02415.1"/>
    <property type="molecule type" value="Genomic_DNA"/>
</dbReference>